<organism evidence="6 7">
    <name type="scientific">Ascidiaceihabitans donghaensis</name>
    <dbReference type="NCBI Taxonomy" id="1510460"/>
    <lineage>
        <taxon>Bacteria</taxon>
        <taxon>Pseudomonadati</taxon>
        <taxon>Pseudomonadota</taxon>
        <taxon>Alphaproteobacteria</taxon>
        <taxon>Rhodobacterales</taxon>
        <taxon>Paracoccaceae</taxon>
        <taxon>Ascidiaceihabitans</taxon>
    </lineage>
</organism>
<dbReference type="Proteomes" id="UP000244880">
    <property type="component" value="Unassembled WGS sequence"/>
</dbReference>
<evidence type="ECO:0008006" key="8">
    <source>
        <dbReference type="Google" id="ProtNLM"/>
    </source>
</evidence>
<evidence type="ECO:0000313" key="7">
    <source>
        <dbReference type="Proteomes" id="UP000244880"/>
    </source>
</evidence>
<keyword evidence="2 5" id="KW-0812">Transmembrane</keyword>
<dbReference type="InterPro" id="IPR001129">
    <property type="entry name" value="Membr-assoc_MAPEG"/>
</dbReference>
<dbReference type="InterPro" id="IPR023352">
    <property type="entry name" value="MAPEG-like_dom_sf"/>
</dbReference>
<dbReference type="SUPFAM" id="SSF161084">
    <property type="entry name" value="MAPEG domain-like"/>
    <property type="match status" value="1"/>
</dbReference>
<sequence length="142" mass="14950">MEFPYVAASVGAFLIVLQQIFMMIAGTYRGKVSIGVGFGTDKELERKIRRHGNLAENAAIFLVVLGFAELLTGGSIVTTALGLTFLVARICHGIAFSSLSGSHGQENGARIFVLCRLVGALGTGLSGIGLGLYLLFKLATQT</sequence>
<evidence type="ECO:0000256" key="4">
    <source>
        <dbReference type="ARBA" id="ARBA00023136"/>
    </source>
</evidence>
<feature type="transmembrane region" description="Helical" evidence="5">
    <location>
        <begin position="111"/>
        <end position="136"/>
    </location>
</feature>
<dbReference type="RefSeq" id="WP_181364415.1">
    <property type="nucleotide sequence ID" value="NZ_OMOR01000001.1"/>
</dbReference>
<keyword evidence="3 5" id="KW-1133">Transmembrane helix</keyword>
<dbReference type="EMBL" id="OMOR01000001">
    <property type="protein sequence ID" value="SPH20422.1"/>
    <property type="molecule type" value="Genomic_DNA"/>
</dbReference>
<keyword evidence="7" id="KW-1185">Reference proteome</keyword>
<dbReference type="Pfam" id="PF01124">
    <property type="entry name" value="MAPEG"/>
    <property type="match status" value="1"/>
</dbReference>
<proteinExistence type="predicted"/>
<protein>
    <recommendedName>
        <fullName evidence="8">Inner membrane protein YecN</fullName>
    </recommendedName>
</protein>
<feature type="transmembrane region" description="Helical" evidence="5">
    <location>
        <begin position="54"/>
        <end position="74"/>
    </location>
</feature>
<reference evidence="6 7" key="1">
    <citation type="submission" date="2018-03" db="EMBL/GenBank/DDBJ databases">
        <authorList>
            <person name="Keele B.F."/>
        </authorList>
    </citation>
    <scope>NUCLEOTIDE SEQUENCE [LARGE SCALE GENOMIC DNA]</scope>
    <source>
        <strain evidence="6 7">CECT 8599</strain>
    </source>
</reference>
<feature type="transmembrane region" description="Helical" evidence="5">
    <location>
        <begin position="6"/>
        <end position="25"/>
    </location>
</feature>
<evidence type="ECO:0000256" key="2">
    <source>
        <dbReference type="ARBA" id="ARBA00022692"/>
    </source>
</evidence>
<evidence type="ECO:0000256" key="3">
    <source>
        <dbReference type="ARBA" id="ARBA00022989"/>
    </source>
</evidence>
<evidence type="ECO:0000256" key="5">
    <source>
        <dbReference type="SAM" id="Phobius"/>
    </source>
</evidence>
<dbReference type="GO" id="GO:0016020">
    <property type="term" value="C:membrane"/>
    <property type="evidence" value="ECO:0007669"/>
    <property type="project" value="UniProtKB-SubCell"/>
</dbReference>
<evidence type="ECO:0000256" key="1">
    <source>
        <dbReference type="ARBA" id="ARBA00004370"/>
    </source>
</evidence>
<name>A0A2R8BBK0_9RHOB</name>
<comment type="subcellular location">
    <subcellularLocation>
        <location evidence="1">Membrane</location>
    </subcellularLocation>
</comment>
<keyword evidence="4 5" id="KW-0472">Membrane</keyword>
<evidence type="ECO:0000313" key="6">
    <source>
        <dbReference type="EMBL" id="SPH20422.1"/>
    </source>
</evidence>
<gene>
    <name evidence="6" type="ORF">ASD8599_01157</name>
</gene>
<accession>A0A2R8BBK0</accession>
<dbReference type="AlphaFoldDB" id="A0A2R8BBK0"/>
<dbReference type="Gene3D" id="1.20.120.550">
    <property type="entry name" value="Membrane associated eicosanoid/glutathione metabolism-like domain"/>
    <property type="match status" value="1"/>
</dbReference>